<dbReference type="GO" id="GO:0004488">
    <property type="term" value="F:methylenetetrahydrofolate dehydrogenase (NADP+) activity"/>
    <property type="evidence" value="ECO:0007669"/>
    <property type="project" value="UniProtKB-UniRule"/>
</dbReference>
<accession>A0A4Y7WMJ4</accession>
<evidence type="ECO:0000256" key="11">
    <source>
        <dbReference type="ARBA" id="ARBA00023268"/>
    </source>
</evidence>
<dbReference type="Pfam" id="PF02882">
    <property type="entry name" value="THF_DHG_CYH_C"/>
    <property type="match status" value="1"/>
</dbReference>
<dbReference type="Pfam" id="PF00763">
    <property type="entry name" value="THF_DHG_CYH"/>
    <property type="match status" value="1"/>
</dbReference>
<dbReference type="HAMAP" id="MF_01576">
    <property type="entry name" value="THF_DHG_CYH"/>
    <property type="match status" value="1"/>
</dbReference>
<feature type="domain" description="Tetrahydrofolate dehydrogenase/cyclohydrolase catalytic" evidence="13">
    <location>
        <begin position="7"/>
        <end position="121"/>
    </location>
</feature>
<dbReference type="InterPro" id="IPR036291">
    <property type="entry name" value="NAD(P)-bd_dom_sf"/>
</dbReference>
<evidence type="ECO:0000256" key="1">
    <source>
        <dbReference type="ARBA" id="ARBA00004777"/>
    </source>
</evidence>
<sequence length="280" mass="29941">MKTPLLLDGVEVSNRIKADLAKRVTALNEKGITPSLATILVGEDPSSATYVRMKGNACRKLGMESKKIEMPTETTTEELLATIQQLNEDHAVHGILLQHPVPEQIDERAAFDAIAIEKDVDGVTTLGFAQNAFNFAQYPSCTPAAIMAILDHYDLPIEGKHAVIVGRSPILGKPVSMMLLNRNATVTICHSRTSELEAHVKQADIVVAAVGRPEFIKGEWIKPGAVVLDAGYNKGNVGDCDYDGCAANASAITPVPGGVGPVTISMLLKHTVDAAERLNQ</sequence>
<dbReference type="InterPro" id="IPR000672">
    <property type="entry name" value="THF_DH/CycHdrlase"/>
</dbReference>
<comment type="function">
    <text evidence="12">Catalyzes the oxidation of 5,10-methylenetetrahydrofolate to 5,10-methenyltetrahydrofolate and then the hydrolysis of 5,10-methenyltetrahydrofolate to 10-formyltetrahydrofolate.</text>
</comment>
<reference evidence="15 16" key="1">
    <citation type="submission" date="2019-03" db="EMBL/GenBank/DDBJ databases">
        <authorList>
            <person name="Liu G."/>
        </authorList>
    </citation>
    <scope>NUCLEOTIDE SEQUENCE [LARGE SCALE GENOMIC DNA]</scope>
    <source>
        <strain evidence="15 16">DSM 19099</strain>
    </source>
</reference>
<keyword evidence="4 12" id="KW-0028">Amino-acid biosynthesis</keyword>
<comment type="caution">
    <text evidence="12">Lacks conserved residue(s) required for the propagation of feature annotation.</text>
</comment>
<name>A0A4Y7WMJ4_9BACI</name>
<dbReference type="SUPFAM" id="SSF51735">
    <property type="entry name" value="NAD(P)-binding Rossmann-fold domains"/>
    <property type="match status" value="1"/>
</dbReference>
<evidence type="ECO:0000313" key="16">
    <source>
        <dbReference type="Proteomes" id="UP000298210"/>
    </source>
</evidence>
<comment type="catalytic activity">
    <reaction evidence="12">
        <text>(6R)-5,10-methenyltetrahydrofolate + H2O = (6R)-10-formyltetrahydrofolate + H(+)</text>
        <dbReference type="Rhea" id="RHEA:23700"/>
        <dbReference type="ChEBI" id="CHEBI:15377"/>
        <dbReference type="ChEBI" id="CHEBI:15378"/>
        <dbReference type="ChEBI" id="CHEBI:57455"/>
        <dbReference type="ChEBI" id="CHEBI:195366"/>
        <dbReference type="EC" id="3.5.4.9"/>
    </reaction>
</comment>
<dbReference type="InterPro" id="IPR020631">
    <property type="entry name" value="THF_DH/CycHdrlase_NAD-bd_dom"/>
</dbReference>
<dbReference type="EC" id="3.5.4.9" evidence="12"/>
<dbReference type="FunFam" id="3.40.50.10860:FF:000005">
    <property type="entry name" value="C-1-tetrahydrofolate synthase, cytoplasmic, putative"/>
    <property type="match status" value="1"/>
</dbReference>
<dbReference type="SUPFAM" id="SSF53223">
    <property type="entry name" value="Aminoacid dehydrogenase-like, N-terminal domain"/>
    <property type="match status" value="1"/>
</dbReference>
<dbReference type="InterPro" id="IPR046346">
    <property type="entry name" value="Aminoacid_DH-like_N_sf"/>
</dbReference>
<dbReference type="PANTHER" id="PTHR48099:SF5">
    <property type="entry name" value="C-1-TETRAHYDROFOLATE SYNTHASE, CYTOPLASMIC"/>
    <property type="match status" value="1"/>
</dbReference>
<comment type="subunit">
    <text evidence="2 12">Homodimer.</text>
</comment>
<evidence type="ECO:0000313" key="15">
    <source>
        <dbReference type="EMBL" id="TES49825.1"/>
    </source>
</evidence>
<evidence type="ECO:0000256" key="12">
    <source>
        <dbReference type="HAMAP-Rule" id="MF_01576"/>
    </source>
</evidence>
<evidence type="ECO:0000259" key="13">
    <source>
        <dbReference type="Pfam" id="PF00763"/>
    </source>
</evidence>
<dbReference type="PANTHER" id="PTHR48099">
    <property type="entry name" value="C-1-TETRAHYDROFOLATE SYNTHASE, CYTOPLASMIC-RELATED"/>
    <property type="match status" value="1"/>
</dbReference>
<dbReference type="GO" id="GO:0004477">
    <property type="term" value="F:methenyltetrahydrofolate cyclohydrolase activity"/>
    <property type="evidence" value="ECO:0007669"/>
    <property type="project" value="UniProtKB-UniRule"/>
</dbReference>
<dbReference type="CDD" id="cd01080">
    <property type="entry name" value="NAD_bind_m-THF_DH_Cyclohyd"/>
    <property type="match status" value="1"/>
</dbReference>
<dbReference type="PRINTS" id="PR00085">
    <property type="entry name" value="THFDHDRGNASE"/>
</dbReference>
<keyword evidence="3 12" id="KW-0554">One-carbon metabolism</keyword>
<evidence type="ECO:0000256" key="4">
    <source>
        <dbReference type="ARBA" id="ARBA00022605"/>
    </source>
</evidence>
<dbReference type="InterPro" id="IPR020630">
    <property type="entry name" value="THF_DH/CycHdrlase_cat_dom"/>
</dbReference>
<evidence type="ECO:0000259" key="14">
    <source>
        <dbReference type="Pfam" id="PF02882"/>
    </source>
</evidence>
<comment type="caution">
    <text evidence="15">The sequence shown here is derived from an EMBL/GenBank/DDBJ whole genome shotgun (WGS) entry which is preliminary data.</text>
</comment>
<dbReference type="GO" id="GO:0006164">
    <property type="term" value="P:purine nucleotide biosynthetic process"/>
    <property type="evidence" value="ECO:0007669"/>
    <property type="project" value="UniProtKB-KW"/>
</dbReference>
<dbReference type="GO" id="GO:0000105">
    <property type="term" value="P:L-histidine biosynthetic process"/>
    <property type="evidence" value="ECO:0007669"/>
    <property type="project" value="UniProtKB-KW"/>
</dbReference>
<comment type="similarity">
    <text evidence="12">Belongs to the tetrahydrofolate dehydrogenase/cyclohydrolase family.</text>
</comment>
<dbReference type="GO" id="GO:0005829">
    <property type="term" value="C:cytosol"/>
    <property type="evidence" value="ECO:0007669"/>
    <property type="project" value="TreeGrafter"/>
</dbReference>
<feature type="binding site" evidence="12">
    <location>
        <begin position="166"/>
        <end position="168"/>
    </location>
    <ligand>
        <name>NADP(+)</name>
        <dbReference type="ChEBI" id="CHEBI:58349"/>
    </ligand>
</feature>
<protein>
    <recommendedName>
        <fullName evidence="12">Bifunctional protein FolD</fullName>
    </recommendedName>
    <domain>
        <recommendedName>
            <fullName evidence="12">Methylenetetrahydrofolate dehydrogenase</fullName>
            <ecNumber evidence="12">1.5.1.5</ecNumber>
        </recommendedName>
    </domain>
    <domain>
        <recommendedName>
            <fullName evidence="12">Methenyltetrahydrofolate cyclohydrolase</fullName>
            <ecNumber evidence="12">3.5.4.9</ecNumber>
        </recommendedName>
    </domain>
</protein>
<evidence type="ECO:0000256" key="7">
    <source>
        <dbReference type="ARBA" id="ARBA00022857"/>
    </source>
</evidence>
<gene>
    <name evidence="12" type="primary">folD</name>
    <name evidence="15" type="ORF">E2L03_10265</name>
</gene>
<dbReference type="Gene3D" id="3.40.50.10860">
    <property type="entry name" value="Leucine Dehydrogenase, chain A, domain 1"/>
    <property type="match status" value="1"/>
</dbReference>
<feature type="domain" description="Tetrahydrofolate dehydrogenase/cyclohydrolase NAD(P)-binding" evidence="14">
    <location>
        <begin position="140"/>
        <end position="277"/>
    </location>
</feature>
<keyword evidence="8 12" id="KW-0560">Oxidoreductase</keyword>
<keyword evidence="7 12" id="KW-0521">NADP</keyword>
<evidence type="ECO:0000256" key="2">
    <source>
        <dbReference type="ARBA" id="ARBA00011738"/>
    </source>
</evidence>
<evidence type="ECO:0000256" key="6">
    <source>
        <dbReference type="ARBA" id="ARBA00022801"/>
    </source>
</evidence>
<evidence type="ECO:0000256" key="10">
    <source>
        <dbReference type="ARBA" id="ARBA00023167"/>
    </source>
</evidence>
<dbReference type="GO" id="GO:0009086">
    <property type="term" value="P:methionine biosynthetic process"/>
    <property type="evidence" value="ECO:0007669"/>
    <property type="project" value="UniProtKB-KW"/>
</dbReference>
<comment type="catalytic activity">
    <reaction evidence="12">
        <text>(6R)-5,10-methylene-5,6,7,8-tetrahydrofolate + NADP(+) = (6R)-5,10-methenyltetrahydrofolate + NADPH</text>
        <dbReference type="Rhea" id="RHEA:22812"/>
        <dbReference type="ChEBI" id="CHEBI:15636"/>
        <dbReference type="ChEBI" id="CHEBI:57455"/>
        <dbReference type="ChEBI" id="CHEBI:57783"/>
        <dbReference type="ChEBI" id="CHEBI:58349"/>
        <dbReference type="EC" id="1.5.1.5"/>
    </reaction>
</comment>
<keyword evidence="6 12" id="KW-0378">Hydrolase</keyword>
<dbReference type="RefSeq" id="WP_124741532.1">
    <property type="nucleotide sequence ID" value="NZ_LDIM01000006.1"/>
</dbReference>
<dbReference type="AlphaFoldDB" id="A0A4Y7WMJ4"/>
<keyword evidence="11 12" id="KW-0511">Multifunctional enzyme</keyword>
<keyword evidence="9 12" id="KW-0368">Histidine biosynthesis</keyword>
<evidence type="ECO:0000256" key="8">
    <source>
        <dbReference type="ARBA" id="ARBA00023002"/>
    </source>
</evidence>
<dbReference type="GO" id="GO:0035999">
    <property type="term" value="P:tetrahydrofolate interconversion"/>
    <property type="evidence" value="ECO:0007669"/>
    <property type="project" value="UniProtKB-UniRule"/>
</dbReference>
<organism evidence="15 16">
    <name type="scientific">Shouchella lehensis</name>
    <dbReference type="NCBI Taxonomy" id="300825"/>
    <lineage>
        <taxon>Bacteria</taxon>
        <taxon>Bacillati</taxon>
        <taxon>Bacillota</taxon>
        <taxon>Bacilli</taxon>
        <taxon>Bacillales</taxon>
        <taxon>Bacillaceae</taxon>
        <taxon>Shouchella</taxon>
    </lineage>
</organism>
<dbReference type="FunFam" id="3.40.50.720:FF:000094">
    <property type="entry name" value="Bifunctional protein FolD"/>
    <property type="match status" value="1"/>
</dbReference>
<dbReference type="EMBL" id="SNUX01000002">
    <property type="protein sequence ID" value="TES49825.1"/>
    <property type="molecule type" value="Genomic_DNA"/>
</dbReference>
<dbReference type="Gene3D" id="3.40.50.720">
    <property type="entry name" value="NAD(P)-binding Rossmann-like Domain"/>
    <property type="match status" value="1"/>
</dbReference>
<dbReference type="Proteomes" id="UP000298210">
    <property type="component" value="Unassembled WGS sequence"/>
</dbReference>
<evidence type="ECO:0000256" key="3">
    <source>
        <dbReference type="ARBA" id="ARBA00022563"/>
    </source>
</evidence>
<dbReference type="UniPathway" id="UPA00193"/>
<keyword evidence="10 12" id="KW-0486">Methionine biosynthesis</keyword>
<proteinExistence type="inferred from homology"/>
<evidence type="ECO:0000256" key="5">
    <source>
        <dbReference type="ARBA" id="ARBA00022755"/>
    </source>
</evidence>
<comment type="pathway">
    <text evidence="1 12">One-carbon metabolism; tetrahydrofolate interconversion.</text>
</comment>
<dbReference type="EC" id="1.5.1.5" evidence="12"/>
<evidence type="ECO:0000256" key="9">
    <source>
        <dbReference type="ARBA" id="ARBA00023102"/>
    </source>
</evidence>
<keyword evidence="5 12" id="KW-0658">Purine biosynthesis</keyword>